<feature type="transmembrane region" description="Helical" evidence="6">
    <location>
        <begin position="52"/>
        <end position="72"/>
    </location>
</feature>
<protein>
    <recommendedName>
        <fullName evidence="7">MARVEL domain-containing protein</fullName>
    </recommendedName>
</protein>
<feature type="domain" description="MARVEL" evidence="7">
    <location>
        <begin position="6"/>
        <end position="158"/>
    </location>
</feature>
<dbReference type="GO" id="GO:0016020">
    <property type="term" value="C:membrane"/>
    <property type="evidence" value="ECO:0007669"/>
    <property type="project" value="UniProtKB-SubCell"/>
</dbReference>
<dbReference type="AlphaFoldDB" id="A0A913YV09"/>
<dbReference type="GeneID" id="110248789"/>
<feature type="transmembrane region" description="Helical" evidence="6">
    <location>
        <begin position="12"/>
        <end position="32"/>
    </location>
</feature>
<keyword evidence="9" id="KW-1185">Reference proteome</keyword>
<evidence type="ECO:0000313" key="8">
    <source>
        <dbReference type="EnsemblMetazoa" id="XP_028517896.1"/>
    </source>
</evidence>
<evidence type="ECO:0000256" key="3">
    <source>
        <dbReference type="ARBA" id="ARBA00022989"/>
    </source>
</evidence>
<dbReference type="Pfam" id="PF01284">
    <property type="entry name" value="MARVEL"/>
    <property type="match status" value="1"/>
</dbReference>
<dbReference type="RefSeq" id="XP_028517896.1">
    <property type="nucleotide sequence ID" value="XM_028662095.1"/>
</dbReference>
<evidence type="ECO:0000256" key="2">
    <source>
        <dbReference type="ARBA" id="ARBA00022692"/>
    </source>
</evidence>
<comment type="subcellular location">
    <subcellularLocation>
        <location evidence="1">Membrane</location>
        <topology evidence="1">Multi-pass membrane protein</topology>
    </subcellularLocation>
</comment>
<dbReference type="Proteomes" id="UP000887567">
    <property type="component" value="Unplaced"/>
</dbReference>
<dbReference type="RefSeq" id="XP_020911004.1">
    <property type="nucleotide sequence ID" value="XM_021055345.2"/>
</dbReference>
<accession>A0A913YV09</accession>
<feature type="transmembrane region" description="Helical" evidence="6">
    <location>
        <begin position="127"/>
        <end position="152"/>
    </location>
</feature>
<dbReference type="PROSITE" id="PS51225">
    <property type="entry name" value="MARVEL"/>
    <property type="match status" value="1"/>
</dbReference>
<evidence type="ECO:0000256" key="6">
    <source>
        <dbReference type="SAM" id="Phobius"/>
    </source>
</evidence>
<keyword evidence="2 5" id="KW-0812">Transmembrane</keyword>
<organism evidence="8 9">
    <name type="scientific">Exaiptasia diaphana</name>
    <name type="common">Tropical sea anemone</name>
    <name type="synonym">Aiptasia pulchella</name>
    <dbReference type="NCBI Taxonomy" id="2652724"/>
    <lineage>
        <taxon>Eukaryota</taxon>
        <taxon>Metazoa</taxon>
        <taxon>Cnidaria</taxon>
        <taxon>Anthozoa</taxon>
        <taxon>Hexacorallia</taxon>
        <taxon>Actiniaria</taxon>
        <taxon>Aiptasiidae</taxon>
        <taxon>Exaiptasia</taxon>
    </lineage>
</organism>
<keyword evidence="3 6" id="KW-1133">Transmembrane helix</keyword>
<reference evidence="8" key="1">
    <citation type="submission" date="2022-11" db="UniProtKB">
        <authorList>
            <consortium name="EnsemblMetazoa"/>
        </authorList>
    </citation>
    <scope>IDENTIFICATION</scope>
</reference>
<sequence>MAINKAYAWGRGLLKLFLVIVSCVAFICMIVADDKTWDISKGDEYKRRYTFFLFAHIAGAGSSLLIYLLFLFDINNSVGSRKCWSFLVMIISLTASVVYIVACGLLVERAKDEHESGWYKLSDTWELMTNLRITALASGFICAILFLIDALLHCKELR</sequence>
<evidence type="ECO:0000313" key="9">
    <source>
        <dbReference type="Proteomes" id="UP000887567"/>
    </source>
</evidence>
<name>A0A913YV09_EXADI</name>
<dbReference type="EnsemblMetazoa" id="XM_028662095.1">
    <property type="protein sequence ID" value="XP_028517896.1"/>
    <property type="gene ID" value="LOC110248789"/>
</dbReference>
<keyword evidence="4 5" id="KW-0472">Membrane</keyword>
<evidence type="ECO:0000259" key="7">
    <source>
        <dbReference type="PROSITE" id="PS51225"/>
    </source>
</evidence>
<feature type="transmembrane region" description="Helical" evidence="6">
    <location>
        <begin position="84"/>
        <end position="107"/>
    </location>
</feature>
<dbReference type="EnsemblMetazoa" id="XM_021055345.2">
    <property type="protein sequence ID" value="XP_020911004.1"/>
    <property type="gene ID" value="LOC110248789"/>
</dbReference>
<evidence type="ECO:0000256" key="4">
    <source>
        <dbReference type="ARBA" id="ARBA00023136"/>
    </source>
</evidence>
<proteinExistence type="predicted"/>
<evidence type="ECO:0000256" key="5">
    <source>
        <dbReference type="PROSITE-ProRule" id="PRU00581"/>
    </source>
</evidence>
<evidence type="ECO:0000256" key="1">
    <source>
        <dbReference type="ARBA" id="ARBA00004141"/>
    </source>
</evidence>
<dbReference type="OrthoDB" id="5956045at2759"/>
<dbReference type="InterPro" id="IPR008253">
    <property type="entry name" value="Marvel"/>
</dbReference>